<organism evidence="1 2">
    <name type="scientific">Aplysia californica</name>
    <name type="common">California sea hare</name>
    <dbReference type="NCBI Taxonomy" id="6500"/>
    <lineage>
        <taxon>Eukaryota</taxon>
        <taxon>Metazoa</taxon>
        <taxon>Spiralia</taxon>
        <taxon>Lophotrochozoa</taxon>
        <taxon>Mollusca</taxon>
        <taxon>Gastropoda</taxon>
        <taxon>Heterobranchia</taxon>
        <taxon>Euthyneura</taxon>
        <taxon>Tectipleura</taxon>
        <taxon>Aplysiida</taxon>
        <taxon>Aplysioidea</taxon>
        <taxon>Aplysiidae</taxon>
        <taxon>Aplysia</taxon>
    </lineage>
</organism>
<dbReference type="RefSeq" id="XP_005089359.2">
    <property type="nucleotide sequence ID" value="XM_005089302.3"/>
</dbReference>
<evidence type="ECO:0000313" key="1">
    <source>
        <dbReference type="Proteomes" id="UP000694888"/>
    </source>
</evidence>
<protein>
    <submittedName>
        <fullName evidence="2">Uncharacterized protein LOC101845204</fullName>
    </submittedName>
</protein>
<sequence>MSEPRSLSLLGMNAETMRSTGLNRITSVFVPFTTRALLSGPPLRASSMYTACGPIDDDLWEAGQETPATSQVFRYQSVVGHHAKPVCSELYIHRRDHRNGKKRVVPTMLYNLEANRPPVPEHQLLEDDFRAFRSVAHNRQTVLQSRMTPDLQVEKFLQDNHLACTILGTTPNSSELLQLAKLVRSPGCRGDQMVTYRNSVADPLGYVYRRHARHAGKQEQQGPRVAEKGVMATDAQRVLPTVQIDESFQNMHVPLCARNPNAEEREIHRFCADAILVSDFPERMYVHNEPDAVPSHLTQEDFSKPLIERV</sequence>
<proteinExistence type="predicted"/>
<keyword evidence="1" id="KW-1185">Reference proteome</keyword>
<accession>A0ABM0JAQ6</accession>
<evidence type="ECO:0000313" key="2">
    <source>
        <dbReference type="RefSeq" id="XP_005089359.2"/>
    </source>
</evidence>
<gene>
    <name evidence="2" type="primary">LOC101845204</name>
</gene>
<dbReference type="Proteomes" id="UP000694888">
    <property type="component" value="Unplaced"/>
</dbReference>
<dbReference type="GeneID" id="101845204"/>
<name>A0ABM0JAQ6_APLCA</name>
<reference evidence="2" key="1">
    <citation type="submission" date="2025-08" db="UniProtKB">
        <authorList>
            <consortium name="RefSeq"/>
        </authorList>
    </citation>
    <scope>IDENTIFICATION</scope>
</reference>